<name>A0A669PU12_PHACC</name>
<evidence type="ECO:0000313" key="3">
    <source>
        <dbReference type="Ensembl" id="ENSPCLP00000012207.1"/>
    </source>
</evidence>
<dbReference type="InterPro" id="IPR050380">
    <property type="entry name" value="Immune_Resp_Modulators"/>
</dbReference>
<sequence length="139" mass="15186">LRLPPSLGALKTPFFPPKITAGNARPPKVYVFPPPTEQLNNRQSVSVTCMAQGFNPPQFFVRWLKNGQTLPQSQSVTSSPMAESPENESYVAYSLLRVGAEEWGAGNVYTCVVGHEALDGLVLLIRGAGFVRVMRVIRA</sequence>
<dbReference type="FunFam" id="2.60.40.10:FF:000463">
    <property type="entry name" value="Immunoglobulin heavy constant gamma 1"/>
    <property type="match status" value="1"/>
</dbReference>
<dbReference type="InterPro" id="IPR007110">
    <property type="entry name" value="Ig-like_dom"/>
</dbReference>
<dbReference type="SMART" id="SM00407">
    <property type="entry name" value="IGc1"/>
    <property type="match status" value="1"/>
</dbReference>
<keyword evidence="4" id="KW-1185">Reference proteome</keyword>
<dbReference type="PANTHER" id="PTHR23411">
    <property type="entry name" value="TAPASIN"/>
    <property type="match status" value="1"/>
</dbReference>
<dbReference type="Gene3D" id="2.60.40.10">
    <property type="entry name" value="Immunoglobulins"/>
    <property type="match status" value="1"/>
</dbReference>
<evidence type="ECO:0000259" key="2">
    <source>
        <dbReference type="PROSITE" id="PS50835"/>
    </source>
</evidence>
<protein>
    <recommendedName>
        <fullName evidence="2">Ig-like domain-containing protein</fullName>
    </recommendedName>
</protein>
<organism evidence="3 4">
    <name type="scientific">Phasianus colchicus</name>
    <name type="common">Common pheasant</name>
    <dbReference type="NCBI Taxonomy" id="9054"/>
    <lineage>
        <taxon>Eukaryota</taxon>
        <taxon>Metazoa</taxon>
        <taxon>Chordata</taxon>
        <taxon>Craniata</taxon>
        <taxon>Vertebrata</taxon>
        <taxon>Euteleostomi</taxon>
        <taxon>Archelosauria</taxon>
        <taxon>Archosauria</taxon>
        <taxon>Dinosauria</taxon>
        <taxon>Saurischia</taxon>
        <taxon>Theropoda</taxon>
        <taxon>Coelurosauria</taxon>
        <taxon>Aves</taxon>
        <taxon>Neognathae</taxon>
        <taxon>Galloanserae</taxon>
        <taxon>Galliformes</taxon>
        <taxon>Phasianidae</taxon>
        <taxon>Phasianinae</taxon>
        <taxon>Phasianus</taxon>
    </lineage>
</organism>
<dbReference type="OMA" id="MHHIGIH"/>
<evidence type="ECO:0000256" key="1">
    <source>
        <dbReference type="ARBA" id="ARBA00023319"/>
    </source>
</evidence>
<reference evidence="3" key="2">
    <citation type="submission" date="2025-09" db="UniProtKB">
        <authorList>
            <consortium name="Ensembl"/>
        </authorList>
    </citation>
    <scope>IDENTIFICATION</scope>
</reference>
<reference evidence="3" key="1">
    <citation type="submission" date="2025-08" db="UniProtKB">
        <authorList>
            <consortium name="Ensembl"/>
        </authorList>
    </citation>
    <scope>IDENTIFICATION</scope>
</reference>
<dbReference type="InterPro" id="IPR003006">
    <property type="entry name" value="Ig/MHC_CS"/>
</dbReference>
<feature type="domain" description="Ig-like" evidence="2">
    <location>
        <begin position="27"/>
        <end position="115"/>
    </location>
</feature>
<dbReference type="InterPro" id="IPR013783">
    <property type="entry name" value="Ig-like_fold"/>
</dbReference>
<keyword evidence="1" id="KW-0393">Immunoglobulin domain</keyword>
<dbReference type="SUPFAM" id="SSF48726">
    <property type="entry name" value="Immunoglobulin"/>
    <property type="match status" value="1"/>
</dbReference>
<dbReference type="PROSITE" id="PS00290">
    <property type="entry name" value="IG_MHC"/>
    <property type="match status" value="1"/>
</dbReference>
<dbReference type="Pfam" id="PF07654">
    <property type="entry name" value="C1-set"/>
    <property type="match status" value="1"/>
</dbReference>
<dbReference type="AlphaFoldDB" id="A0A669PU12"/>
<evidence type="ECO:0000313" key="4">
    <source>
        <dbReference type="Proteomes" id="UP000472261"/>
    </source>
</evidence>
<dbReference type="InterPro" id="IPR036179">
    <property type="entry name" value="Ig-like_dom_sf"/>
</dbReference>
<dbReference type="CDD" id="cd05768">
    <property type="entry name" value="IgC1_CH3_IgAGD_CH4_IgAEM"/>
    <property type="match status" value="1"/>
</dbReference>
<proteinExistence type="predicted"/>
<dbReference type="Proteomes" id="UP000472261">
    <property type="component" value="Unplaced"/>
</dbReference>
<dbReference type="Ensembl" id="ENSPCLT00000016256.1">
    <property type="protein sequence ID" value="ENSPCLP00000012207.1"/>
    <property type="gene ID" value="ENSPCLG00000010044.1"/>
</dbReference>
<accession>A0A669PU12</accession>
<dbReference type="PROSITE" id="PS50835">
    <property type="entry name" value="IG_LIKE"/>
    <property type="match status" value="1"/>
</dbReference>
<dbReference type="InterPro" id="IPR003597">
    <property type="entry name" value="Ig_C1-set"/>
</dbReference>